<feature type="domain" description="Sodium/calcium exchanger membrane region" evidence="19">
    <location>
        <begin position="1005"/>
        <end position="1056"/>
    </location>
</feature>
<feature type="region of interest" description="Disordered" evidence="17">
    <location>
        <begin position="2036"/>
        <end position="2109"/>
    </location>
</feature>
<feature type="transmembrane region" description="Helical" evidence="18">
    <location>
        <begin position="726"/>
        <end position="749"/>
    </location>
</feature>
<keyword evidence="12 18" id="KW-1133">Transmembrane helix</keyword>
<keyword evidence="7 18" id="KW-0812">Transmembrane</keyword>
<feature type="transmembrane region" description="Helical" evidence="18">
    <location>
        <begin position="2284"/>
        <end position="2303"/>
    </location>
</feature>
<dbReference type="EMBL" id="CAJNJA010098696">
    <property type="protein sequence ID" value="CAE7943120.1"/>
    <property type="molecule type" value="Genomic_DNA"/>
</dbReference>
<dbReference type="FunFam" id="1.20.1420.30:FF:000009">
    <property type="entry name" value="sodium/potassium/calcium exchanger 5 isoform X2"/>
    <property type="match status" value="1"/>
</dbReference>
<evidence type="ECO:0000313" key="20">
    <source>
        <dbReference type="EMBL" id="CAE7943120.1"/>
    </source>
</evidence>
<dbReference type="PANTHER" id="PTHR10846:SF73">
    <property type="entry name" value="SODIUM_CALCIUM EXCHANGER MEMBRANE REGION DOMAIN-CONTAINING PROTEIN"/>
    <property type="match status" value="1"/>
</dbReference>
<feature type="transmembrane region" description="Helical" evidence="18">
    <location>
        <begin position="1853"/>
        <end position="1873"/>
    </location>
</feature>
<feature type="transmembrane region" description="Helical" evidence="18">
    <location>
        <begin position="410"/>
        <end position="434"/>
    </location>
</feature>
<feature type="transmembrane region" description="Helical" evidence="18">
    <location>
        <begin position="1923"/>
        <end position="1947"/>
    </location>
</feature>
<keyword evidence="13" id="KW-0915">Sodium</keyword>
<name>A0A813CL32_9DINO</name>
<comment type="subcellular location">
    <subcellularLocation>
        <location evidence="1">Membrane</location>
        <topology evidence="1">Multi-pass membrane protein</topology>
    </subcellularLocation>
</comment>
<comment type="caution">
    <text evidence="20">The sequence shown here is derived from an EMBL/GenBank/DDBJ whole genome shotgun (WGS) entry which is preliminary data.</text>
</comment>
<feature type="transmembrane region" description="Helical" evidence="18">
    <location>
        <begin position="786"/>
        <end position="805"/>
    </location>
</feature>
<sequence>GSKGGLVLVCWRQTWQDIAKKNRPCITVAGPITAGEVGITAGRMAKRNGTNKAMVGPMLLAPGHGVLHGGSSVFGTDAGARLSAIEEEDTKTERQRPEDLINNLLALDDGPVYYAMILTYLLLSSLTVMNMLIGILCEVISVVSHVESEEMKLSAVKFSLQRILEETEADEDGDKKLNRAELELLLKNPKAVRTLADVGVDLLALVDLMDFIFEQNEDLTFPEFMDIVLDLRGDNAATVKDIVDLRRFVSSQTKKVERFYKEAFRSPSIVKPGPPADDENCYLQPAESALDLQGCRRPAGSLHRAISVLGSIRTIFRERISRTATVMKLRAETNFLLQKQVKQAVGPLETIGSATLSTLAFATTFWCLSGSIRSSSPAVAMLVPAALAIVALLANYIGLARYRTRRPARAWLVISLSLWAALAAGAVLGNNYWWTGVAKYNEYQQMANYVNVDPSVDKGTSFMDAGSVYFKEGSSVDLTKAIAFRNGLTYCVAPIYSEPLEGTGNEPKTAAGFVIPKSGTLDFWAVGTDCCGTTGTPFQCHDATSPFARSGLRIVEDNHKAMYQLAVQEWTATTGIPARNPLFFQWVVDPIAVEEHYRSLSSNSMFKLTCGYGIAAFFMAYVLHMVFRHFKVAPNLYPPDLLLNEPYEDEPAGRKFLALLHCIGIAYMVLGLNTVCDVYFAGAIDLLCDAWSLTPDVAGATWMAAGGSAPEFFTSMVGATIAQNDVGFGTIVGSAVFNVLFVIGLCGYVAKGNIELTWWPLFRDCTYYICSLAVLASFTYNQTITAGEAIILFCLYLGYVSFMFINRPLNIWAYEKTGTPLNKELREYVEELSKTKAAAKVEPEEVGLPEQELSETVAPEPREPGPPGLPESDGRPETSKDNYIKEDRVVSKEVAEAEPAGDQETQDIEKADPSPAADPEEGDDDDDDDDDEPEDFFLIPEGTLNRILWGLSALAFQRLKEFHAHLWNVIAVDWWVRISSRLVDRYRNDGGRRGVMLLRITPQRSEIPTIVSSVTFLAAATSIPDAVSSMAVARKGQADMAVSSSIGSNIFDILAVSTGGGLSLKGLVLMLLSLGPSFAPWPMTSIGRTVSRPLRGTTLSTMMLPEKHSTMRKRSLTGHRMLRFALEEKVRQACRGGPNVRRNGRNRDGLRKRYGDFIWAEPREGHESEEAKLGEIEVPEGESSRAGGGETEGNEDMITPEAFNTMSCKMEATIGQRPWNSKGGVVGSSGIVGVGSGAGDSSDKPSEKIPVLSFAGHAGEEGEIGSAARSYLRNVQAWERVTRLREHHRGKALYSALKERARLEAEALDLDKLSSASGVSYFKGWIRERLMDMEVMQAGRIMSQFCRVLRRNNDQSVRSFAGDFDRMVARLSEVTLPENVLACVTGSGFDPRPPLEEAVGGIQFQPRYKAEGVHLAGNELSTDSESDLDTTAGDGEDDGACVVSEETQELRRGATKQSQVPLAIIDRLVALPKFEEDSDCFKFGASRLYGADWVVIRASVVPCNALFLVGRPAMKKLGARIDLGKESVDLRHPAVAVFPWKLVKDEGRDQEIWLFHVDVKRLPTAIEDMLVHSTLITGETTLVTELAEYEVISYPMWSINEVREVKEQRTARASSQMAWSCPRSRRKGVITTMIRDVEAAHNDTVLAFGQYKAWAYSQVPAQYLDWALNEWNFGQLQRRSGEVLVQLAKGALYCRRHPPIDCDVRGNVLYEKLALLYVDAFILTPSPSLPGVQTPALFSAWVFGLGDFSHRGWRARLQGTSDAMGLVRLNKKALRSLEPFQRRKITTLSSIGIAFAFCLVAVIQDLSRDPSGGGGRRLYEDDPISVTTKSPSLYPDDLLLNKPYEDEPIGRKFLILFHCVGIAYLVLGLNTVCDVYFAGSIDLLCDAWSLTPDVAGATWMAAGGSAPEFFTSMVGATIAQNDVGFGTIVGSAVFNVLFVIGLCGYVAKGNIELTWWPLFRDCSYYIMSLGVLAAFTYNQTIAAWEAGILFALYIGYVCFMFINRPLNIWAYEKTGTPFPKELREYVEQMKSKSKVEPEEVVVPSTGAPPPKPGADAEAERPEPAKDNYMKEDRIVEKAKPEDEEPKDVEKAGTATADGEEEDDDDDEPEDFMIVPEGAFNRILWGLALPVYVMLYYTLPWPSKGSRMFMLTFVISLMWIGTFAFFLVWLTDTVTTVLGIPTIVSSVTFLAAATSIPDAVSSMAVARKGQADMAVSSSVGSNIFDILVGLPVPWLLKCALEADNPDFKGVSIQSPYLMFYTCVLLGMVFGTVLSIKICGWKLQKALGGCMAVLYFVFIITTVVVELTQPVWLMTNPPA</sequence>
<feature type="region of interest" description="Disordered" evidence="17">
    <location>
        <begin position="1161"/>
        <end position="1196"/>
    </location>
</feature>
<evidence type="ECO:0000256" key="1">
    <source>
        <dbReference type="ARBA" id="ARBA00004141"/>
    </source>
</evidence>
<evidence type="ECO:0000256" key="18">
    <source>
        <dbReference type="SAM" id="Phobius"/>
    </source>
</evidence>
<evidence type="ECO:0000256" key="14">
    <source>
        <dbReference type="ARBA" id="ARBA00023065"/>
    </source>
</evidence>
<evidence type="ECO:0000256" key="11">
    <source>
        <dbReference type="ARBA" id="ARBA00022958"/>
    </source>
</evidence>
<dbReference type="InterPro" id="IPR004837">
    <property type="entry name" value="NaCa_Exmemb"/>
</dbReference>
<feature type="region of interest" description="Disordered" evidence="17">
    <location>
        <begin position="839"/>
        <end position="936"/>
    </location>
</feature>
<feature type="transmembrane region" description="Helical" evidence="18">
    <location>
        <begin position="112"/>
        <end position="143"/>
    </location>
</feature>
<evidence type="ECO:0000256" key="3">
    <source>
        <dbReference type="ARBA" id="ARBA00022448"/>
    </source>
</evidence>
<evidence type="ECO:0000256" key="7">
    <source>
        <dbReference type="ARBA" id="ARBA00022692"/>
    </source>
</evidence>
<keyword evidence="10" id="KW-0769">Symport</keyword>
<evidence type="ECO:0000256" key="10">
    <source>
        <dbReference type="ARBA" id="ARBA00022847"/>
    </source>
</evidence>
<feature type="compositionally biased region" description="Basic and acidic residues" evidence="17">
    <location>
        <begin position="1161"/>
        <end position="1175"/>
    </location>
</feature>
<evidence type="ECO:0000256" key="4">
    <source>
        <dbReference type="ARBA" id="ARBA00022449"/>
    </source>
</evidence>
<dbReference type="GO" id="GO:0005886">
    <property type="term" value="C:plasma membrane"/>
    <property type="evidence" value="ECO:0007669"/>
    <property type="project" value="TreeGrafter"/>
</dbReference>
<dbReference type="Pfam" id="PF01699">
    <property type="entry name" value="Na_Ca_ex"/>
    <property type="match status" value="4"/>
</dbReference>
<dbReference type="OrthoDB" id="2127281at2759"/>
<evidence type="ECO:0000256" key="8">
    <source>
        <dbReference type="ARBA" id="ARBA00022729"/>
    </source>
</evidence>
<feature type="domain" description="Sodium/calcium exchanger membrane region" evidence="19">
    <location>
        <begin position="664"/>
        <end position="804"/>
    </location>
</feature>
<feature type="compositionally biased region" description="Acidic residues" evidence="17">
    <location>
        <begin position="2097"/>
        <end position="2109"/>
    </location>
</feature>
<gene>
    <name evidence="20" type="primary">Slc24a4</name>
    <name evidence="20" type="ORF">SNEC2469_LOCUS34928</name>
</gene>
<keyword evidence="9" id="KW-0106">Calcium</keyword>
<feature type="compositionally biased region" description="Basic and acidic residues" evidence="17">
    <location>
        <begin position="2057"/>
        <end position="2080"/>
    </location>
</feature>
<feature type="compositionally biased region" description="Acidic residues" evidence="17">
    <location>
        <begin position="918"/>
        <end position="935"/>
    </location>
</feature>
<keyword evidence="3" id="KW-0813">Transport</keyword>
<feature type="transmembrane region" description="Helical" evidence="18">
    <location>
        <begin position="2255"/>
        <end position="2272"/>
    </location>
</feature>
<dbReference type="Gene3D" id="1.20.1420.30">
    <property type="entry name" value="NCX, central ion-binding region"/>
    <property type="match status" value="4"/>
</dbReference>
<keyword evidence="11" id="KW-0630">Potassium</keyword>
<evidence type="ECO:0000256" key="6">
    <source>
        <dbReference type="ARBA" id="ARBA00022568"/>
    </source>
</evidence>
<dbReference type="GO" id="GO:0006874">
    <property type="term" value="P:intracellular calcium ion homeostasis"/>
    <property type="evidence" value="ECO:0007669"/>
    <property type="project" value="TreeGrafter"/>
</dbReference>
<dbReference type="PANTHER" id="PTHR10846">
    <property type="entry name" value="SODIUM/POTASSIUM/CALCIUM EXCHANGER"/>
    <property type="match status" value="1"/>
</dbReference>
<feature type="transmembrane region" description="Helical" evidence="18">
    <location>
        <begin position="656"/>
        <end position="681"/>
    </location>
</feature>
<evidence type="ECO:0000256" key="5">
    <source>
        <dbReference type="ARBA" id="ARBA00022538"/>
    </source>
</evidence>
<accession>A0A813CL32</accession>
<dbReference type="NCBIfam" id="TIGR00367">
    <property type="entry name" value="calcium/sodium antiporter"/>
    <property type="match status" value="1"/>
</dbReference>
<evidence type="ECO:0000259" key="19">
    <source>
        <dbReference type="Pfam" id="PF01699"/>
    </source>
</evidence>
<feature type="compositionally biased region" description="Acidic residues" evidence="17">
    <location>
        <begin position="1422"/>
        <end position="1439"/>
    </location>
</feature>
<feature type="non-terminal residue" evidence="20">
    <location>
        <position position="2317"/>
    </location>
</feature>
<keyword evidence="4" id="KW-0050">Antiport</keyword>
<proteinExistence type="inferred from homology"/>
<keyword evidence="15 18" id="KW-0472">Membrane</keyword>
<feature type="transmembrane region" description="Helical" evidence="18">
    <location>
        <begin position="1982"/>
        <end position="2002"/>
    </location>
</feature>
<dbReference type="GO" id="GO:0008273">
    <property type="term" value="F:calcium, potassium:sodium antiporter activity"/>
    <property type="evidence" value="ECO:0007669"/>
    <property type="project" value="TreeGrafter"/>
</dbReference>
<keyword evidence="21" id="KW-1185">Reference proteome</keyword>
<keyword evidence="8" id="KW-0732">Signal</keyword>
<dbReference type="GO" id="GO:0005262">
    <property type="term" value="F:calcium channel activity"/>
    <property type="evidence" value="ECO:0007669"/>
    <property type="project" value="TreeGrafter"/>
</dbReference>
<protein>
    <submittedName>
        <fullName evidence="20">Slc24a4 protein</fullName>
    </submittedName>
</protein>
<feature type="domain" description="Sodium/calcium exchanger membrane region" evidence="19">
    <location>
        <begin position="1863"/>
        <end position="2001"/>
    </location>
</feature>
<evidence type="ECO:0000256" key="16">
    <source>
        <dbReference type="ARBA" id="ARBA00023201"/>
    </source>
</evidence>
<dbReference type="InterPro" id="IPR004481">
    <property type="entry name" value="K/Na/Ca-exchanger"/>
</dbReference>
<keyword evidence="6" id="KW-0109">Calcium transport</keyword>
<keyword evidence="5" id="KW-0633">Potassium transport</keyword>
<feature type="transmembrane region" description="Helical" evidence="18">
    <location>
        <begin position="2148"/>
        <end position="2169"/>
    </location>
</feature>
<feature type="transmembrane region" description="Helical" evidence="18">
    <location>
        <begin position="1785"/>
        <end position="1803"/>
    </location>
</feature>
<evidence type="ECO:0000256" key="17">
    <source>
        <dbReference type="SAM" id="MobiDB-lite"/>
    </source>
</evidence>
<dbReference type="Proteomes" id="UP000601435">
    <property type="component" value="Unassembled WGS sequence"/>
</dbReference>
<feature type="compositionally biased region" description="Basic and acidic residues" evidence="17">
    <location>
        <begin position="872"/>
        <end position="895"/>
    </location>
</feature>
<evidence type="ECO:0000256" key="2">
    <source>
        <dbReference type="ARBA" id="ARBA00005364"/>
    </source>
</evidence>
<evidence type="ECO:0000256" key="15">
    <source>
        <dbReference type="ARBA" id="ARBA00023136"/>
    </source>
</evidence>
<dbReference type="InterPro" id="IPR044880">
    <property type="entry name" value="NCX_ion-bd_dom_sf"/>
</dbReference>
<evidence type="ECO:0000313" key="21">
    <source>
        <dbReference type="Proteomes" id="UP000601435"/>
    </source>
</evidence>
<organism evidence="20 21">
    <name type="scientific">Symbiodinium necroappetens</name>
    <dbReference type="NCBI Taxonomy" id="1628268"/>
    <lineage>
        <taxon>Eukaryota</taxon>
        <taxon>Sar</taxon>
        <taxon>Alveolata</taxon>
        <taxon>Dinophyceae</taxon>
        <taxon>Suessiales</taxon>
        <taxon>Symbiodiniaceae</taxon>
        <taxon>Symbiodinium</taxon>
    </lineage>
</organism>
<evidence type="ECO:0000256" key="12">
    <source>
        <dbReference type="ARBA" id="ARBA00022989"/>
    </source>
</evidence>
<evidence type="ECO:0000256" key="9">
    <source>
        <dbReference type="ARBA" id="ARBA00022837"/>
    </source>
</evidence>
<dbReference type="GO" id="GO:0015293">
    <property type="term" value="F:symporter activity"/>
    <property type="evidence" value="ECO:0007669"/>
    <property type="project" value="UniProtKB-KW"/>
</dbReference>
<reference evidence="20" key="1">
    <citation type="submission" date="2021-02" db="EMBL/GenBank/DDBJ databases">
        <authorList>
            <person name="Dougan E. K."/>
            <person name="Rhodes N."/>
            <person name="Thang M."/>
            <person name="Chan C."/>
        </authorList>
    </citation>
    <scope>NUCLEOTIDE SEQUENCE</scope>
</reference>
<evidence type="ECO:0000256" key="13">
    <source>
        <dbReference type="ARBA" id="ARBA00023053"/>
    </source>
</evidence>
<feature type="transmembrane region" description="Helical" evidence="18">
    <location>
        <begin position="378"/>
        <end position="398"/>
    </location>
</feature>
<feature type="transmembrane region" description="Helical" evidence="18">
    <location>
        <begin position="2175"/>
        <end position="2192"/>
    </location>
</feature>
<feature type="transmembrane region" description="Helical" evidence="18">
    <location>
        <begin position="605"/>
        <end position="627"/>
    </location>
</feature>
<feature type="region of interest" description="Disordered" evidence="17">
    <location>
        <begin position="1419"/>
        <end position="1439"/>
    </location>
</feature>
<dbReference type="InterPro" id="IPR018247">
    <property type="entry name" value="EF_Hand_1_Ca_BS"/>
</dbReference>
<keyword evidence="16" id="KW-0739">Sodium transport</keyword>
<dbReference type="PROSITE" id="PS00018">
    <property type="entry name" value="EF_HAND_1"/>
    <property type="match status" value="1"/>
</dbReference>
<keyword evidence="14" id="KW-0406">Ion transport</keyword>
<feature type="domain" description="Sodium/calcium exchanger membrane region" evidence="19">
    <location>
        <begin position="2149"/>
        <end position="2300"/>
    </location>
</feature>
<feature type="transmembrane region" description="Helical" evidence="18">
    <location>
        <begin position="761"/>
        <end position="780"/>
    </location>
</feature>
<feature type="transmembrane region" description="Helical" evidence="18">
    <location>
        <begin position="351"/>
        <end position="372"/>
    </location>
</feature>
<comment type="similarity">
    <text evidence="2">Belongs to the Ca(2+):cation antiporter (CaCA) (TC 2.A.19) family. SLC24A subfamily.</text>
</comment>
<feature type="transmembrane region" description="Helical" evidence="18">
    <location>
        <begin position="2118"/>
        <end position="2136"/>
    </location>
</feature>